<evidence type="ECO:0000313" key="3">
    <source>
        <dbReference type="Proteomes" id="UP001589943"/>
    </source>
</evidence>
<dbReference type="Proteomes" id="UP001589943">
    <property type="component" value="Unassembled WGS sequence"/>
</dbReference>
<organism evidence="2 3">
    <name type="scientific">Novosphingobium aquiterrae</name>
    <dbReference type="NCBI Taxonomy" id="624388"/>
    <lineage>
        <taxon>Bacteria</taxon>
        <taxon>Pseudomonadati</taxon>
        <taxon>Pseudomonadota</taxon>
        <taxon>Alphaproteobacteria</taxon>
        <taxon>Sphingomonadales</taxon>
        <taxon>Sphingomonadaceae</taxon>
        <taxon>Novosphingobium</taxon>
    </lineage>
</organism>
<dbReference type="InterPro" id="IPR037523">
    <property type="entry name" value="VOC_core"/>
</dbReference>
<dbReference type="CDD" id="cd07247">
    <property type="entry name" value="SgaA_N_like"/>
    <property type="match status" value="2"/>
</dbReference>
<evidence type="ECO:0000313" key="2">
    <source>
        <dbReference type="EMBL" id="MFC0587879.1"/>
    </source>
</evidence>
<feature type="domain" description="VOC" evidence="1">
    <location>
        <begin position="145"/>
        <end position="260"/>
    </location>
</feature>
<dbReference type="EMBL" id="JBHLTL010000001">
    <property type="protein sequence ID" value="MFC0587879.1"/>
    <property type="molecule type" value="Genomic_DNA"/>
</dbReference>
<comment type="caution">
    <text evidence="2">The sequence shown here is derived from an EMBL/GenBank/DDBJ whole genome shotgun (WGS) entry which is preliminary data.</text>
</comment>
<dbReference type="InterPro" id="IPR004360">
    <property type="entry name" value="Glyas_Fos-R_dOase_dom"/>
</dbReference>
<protein>
    <submittedName>
        <fullName evidence="2">VOC family protein</fullName>
    </submittedName>
</protein>
<dbReference type="PANTHER" id="PTHR33993">
    <property type="entry name" value="GLYOXALASE-RELATED"/>
    <property type="match status" value="1"/>
</dbReference>
<dbReference type="InterPro" id="IPR029068">
    <property type="entry name" value="Glyas_Bleomycin-R_OHBP_Dase"/>
</dbReference>
<dbReference type="PANTHER" id="PTHR33993:SF14">
    <property type="entry name" value="GB|AAF24581.1"/>
    <property type="match status" value="1"/>
</dbReference>
<evidence type="ECO:0000259" key="1">
    <source>
        <dbReference type="PROSITE" id="PS51819"/>
    </source>
</evidence>
<proteinExistence type="predicted"/>
<reference evidence="2 3" key="1">
    <citation type="submission" date="2024-09" db="EMBL/GenBank/DDBJ databases">
        <authorList>
            <person name="Sun Q."/>
            <person name="Mori K."/>
        </authorList>
    </citation>
    <scope>NUCLEOTIDE SEQUENCE [LARGE SCALE GENOMIC DNA]</scope>
    <source>
        <strain evidence="2 3">NCAIM B.02537</strain>
    </source>
</reference>
<dbReference type="SUPFAM" id="SSF54593">
    <property type="entry name" value="Glyoxalase/Bleomycin resistance protein/Dihydroxybiphenyl dioxygenase"/>
    <property type="match status" value="2"/>
</dbReference>
<name>A0ABV6PDH6_9SPHN</name>
<feature type="domain" description="VOC" evidence="1">
    <location>
        <begin position="7"/>
        <end position="125"/>
    </location>
</feature>
<dbReference type="RefSeq" id="WP_379479402.1">
    <property type="nucleotide sequence ID" value="NZ_JBHLTL010000001.1"/>
</dbReference>
<dbReference type="Gene3D" id="3.10.180.10">
    <property type="entry name" value="2,3-Dihydroxybiphenyl 1,2-Dioxygenase, domain 1"/>
    <property type="match status" value="2"/>
</dbReference>
<dbReference type="InterPro" id="IPR052164">
    <property type="entry name" value="Anthracycline_SecMetBiosynth"/>
</dbReference>
<gene>
    <name evidence="2" type="ORF">ACFFF7_00470</name>
</gene>
<sequence>MGTLQGSWIWYELMTPDPDGAKAFYDAVVGWTLVPGSPQTNGYGFIANADGGMTGGVLTLSDDMIQHGARPSWLGYIGVDDVDAAVSSVEAAGGKILMPANDVPMAGRIAMVADCCGAPFYVMTPTPPPGGGESTAFSAMPHPGRCGWNELLAGDQAEAVAFYTSQFGWTLPGAMDMGPMGTYQFIAHDGVQIGAIMTKPAEVLAAMWCHYFWVDNIAAAKDRVTANGGQVINGPHEVPGPLWIIQGVDPQGALFSLVGSA</sequence>
<accession>A0ABV6PDH6</accession>
<keyword evidence="3" id="KW-1185">Reference proteome</keyword>
<dbReference type="PROSITE" id="PS51819">
    <property type="entry name" value="VOC"/>
    <property type="match status" value="2"/>
</dbReference>
<dbReference type="Pfam" id="PF00903">
    <property type="entry name" value="Glyoxalase"/>
    <property type="match status" value="2"/>
</dbReference>